<feature type="compositionally biased region" description="Polar residues" evidence="10">
    <location>
        <begin position="56"/>
        <end position="71"/>
    </location>
</feature>
<evidence type="ECO:0000256" key="8">
    <source>
        <dbReference type="ARBA" id="ARBA00072163"/>
    </source>
</evidence>
<comment type="subcellular location">
    <subcellularLocation>
        <location evidence="2">Cell membrane</location>
    </subcellularLocation>
    <subcellularLocation>
        <location evidence="1">Endomembrane system</location>
        <topology evidence="1">Peripheral membrane protein</topology>
    </subcellularLocation>
</comment>
<feature type="region of interest" description="Disordered" evidence="10">
    <location>
        <begin position="154"/>
        <end position="310"/>
    </location>
</feature>
<evidence type="ECO:0000256" key="9">
    <source>
        <dbReference type="ARBA" id="ARBA00075525"/>
    </source>
</evidence>
<feature type="compositionally biased region" description="Polar residues" evidence="10">
    <location>
        <begin position="264"/>
        <end position="273"/>
    </location>
</feature>
<evidence type="ECO:0000256" key="2">
    <source>
        <dbReference type="ARBA" id="ARBA00004236"/>
    </source>
</evidence>
<dbReference type="FunFam" id="2.60.40.150:FF:000108">
    <property type="entry name" value="Synaptotagmin like 1"/>
    <property type="match status" value="1"/>
</dbReference>
<evidence type="ECO:0000256" key="5">
    <source>
        <dbReference type="ARBA" id="ARBA00022553"/>
    </source>
</evidence>
<dbReference type="CDD" id="cd08393">
    <property type="entry name" value="C2A_SLP-1_2"/>
    <property type="match status" value="1"/>
</dbReference>
<name>A0A1U7TQ70_CARSF</name>
<dbReference type="PROSITE" id="PS50004">
    <property type="entry name" value="C2"/>
    <property type="match status" value="2"/>
</dbReference>
<dbReference type="PROSITE" id="PS50916">
    <property type="entry name" value="RABBD"/>
    <property type="match status" value="1"/>
</dbReference>
<dbReference type="GO" id="GO:0070382">
    <property type="term" value="C:exocytic vesicle"/>
    <property type="evidence" value="ECO:0007669"/>
    <property type="project" value="TreeGrafter"/>
</dbReference>
<dbReference type="Pfam" id="PF00168">
    <property type="entry name" value="C2"/>
    <property type="match status" value="2"/>
</dbReference>
<sequence length="621" mass="67298">MPGPQPGLRSGAEGAMWPEQRSPGALGKHEGRAGGGGTPGLEASVGMGSHMCPAGVQSQLMPQRGHPSQQGLWALPSLSMAHGPEPEAEGLLDLSFLTEEEQEAIADVLQRDALLRQLEEGRVSKLRASLADPGQLKILTGDWFQEARSQRHHNAHFGSDLVRASIRRKKSPQGDQAPGSDREAEAAGKETEEEPEPRLPTDEGPQERLSETEEPDFPPPYVPVKASGHEEPQAQEAPGQGGVQVYAEEADPELEPASGGGQEPRSTPAQTKAASDILENGEAASGSGPSLDRMLSSSSSVTSLSSSTLSGSLMSLSGEAEAVQVRGSVHFALHYEPGAAELRVHVIQCQGLAAARRRRSDPYVKGYLLPDKQSKRKTAVKKRNLNPVFNETLRYSVAQAELRGRVLSLSAWHRESLGRNIFLGEVEVPLDTWDWDSEDTWLPLQPRVPPSPDDLPSRGQLSLSLKYVPPGSEGAGLPQSGELHFWVKEAQDLVPLRAGSLDTYVQCFVLPDDSRASRQRTRVVRRSLSPVFNHTMVYDGFGPADLRQACAELSLWDHGALTSRQLGGTRLSLGTGSSYGLPVPWMDSTPEEKRLWQALLEQPCEWVDGLLPLRTNLAPRT</sequence>
<gene>
    <name evidence="14" type="primary">SYTL1</name>
</gene>
<organism evidence="13 14">
    <name type="scientific">Carlito syrichta</name>
    <name type="common">Philippine tarsier</name>
    <name type="synonym">Tarsius syrichta</name>
    <dbReference type="NCBI Taxonomy" id="1868482"/>
    <lineage>
        <taxon>Eukaryota</taxon>
        <taxon>Metazoa</taxon>
        <taxon>Chordata</taxon>
        <taxon>Craniata</taxon>
        <taxon>Vertebrata</taxon>
        <taxon>Euteleostomi</taxon>
        <taxon>Mammalia</taxon>
        <taxon>Eutheria</taxon>
        <taxon>Euarchontoglires</taxon>
        <taxon>Primates</taxon>
        <taxon>Haplorrhini</taxon>
        <taxon>Tarsiiformes</taxon>
        <taxon>Tarsiidae</taxon>
        <taxon>Carlito</taxon>
    </lineage>
</organism>
<evidence type="ECO:0000256" key="3">
    <source>
        <dbReference type="ARBA" id="ARBA00022475"/>
    </source>
</evidence>
<dbReference type="InterPro" id="IPR010911">
    <property type="entry name" value="Rab_BD"/>
</dbReference>
<evidence type="ECO:0000256" key="1">
    <source>
        <dbReference type="ARBA" id="ARBA00004184"/>
    </source>
</evidence>
<dbReference type="GO" id="GO:0006886">
    <property type="term" value="P:intracellular protein transport"/>
    <property type="evidence" value="ECO:0007669"/>
    <property type="project" value="InterPro"/>
</dbReference>
<keyword evidence="7" id="KW-0472">Membrane</keyword>
<dbReference type="CTD" id="84958"/>
<dbReference type="FunFam" id="2.60.40.150:FF:000006">
    <property type="entry name" value="Synaptotagmin-like 5, isoform CRA_a"/>
    <property type="match status" value="1"/>
</dbReference>
<evidence type="ECO:0000256" key="6">
    <source>
        <dbReference type="ARBA" id="ARBA00022737"/>
    </source>
</evidence>
<evidence type="ECO:0000313" key="14">
    <source>
        <dbReference type="RefSeq" id="XP_008058533.2"/>
    </source>
</evidence>
<dbReference type="GO" id="GO:0005886">
    <property type="term" value="C:plasma membrane"/>
    <property type="evidence" value="ECO:0007669"/>
    <property type="project" value="UniProtKB-SubCell"/>
</dbReference>
<feature type="domain" description="RabBD" evidence="12">
    <location>
        <begin position="91"/>
        <end position="147"/>
    </location>
</feature>
<dbReference type="RefSeq" id="XP_008058533.2">
    <property type="nucleotide sequence ID" value="XM_008060342.2"/>
</dbReference>
<evidence type="ECO:0000256" key="10">
    <source>
        <dbReference type="SAM" id="MobiDB-lite"/>
    </source>
</evidence>
<feature type="compositionally biased region" description="Basic and acidic residues" evidence="10">
    <location>
        <begin position="180"/>
        <end position="211"/>
    </location>
</feature>
<dbReference type="SMART" id="SM00239">
    <property type="entry name" value="C2"/>
    <property type="match status" value="2"/>
</dbReference>
<proteinExistence type="predicted"/>
<evidence type="ECO:0000259" key="11">
    <source>
        <dbReference type="PROSITE" id="PS50004"/>
    </source>
</evidence>
<dbReference type="STRING" id="1868482.ENSTSYP00000034746"/>
<feature type="domain" description="C2" evidence="11">
    <location>
        <begin position="457"/>
        <end position="586"/>
    </location>
</feature>
<feature type="compositionally biased region" description="Low complexity" evidence="10">
    <location>
        <begin position="287"/>
        <end position="310"/>
    </location>
</feature>
<evidence type="ECO:0000256" key="4">
    <source>
        <dbReference type="ARBA" id="ARBA00022483"/>
    </source>
</evidence>
<dbReference type="PANTHER" id="PTHR45716:SF3">
    <property type="entry name" value="SYNAPTOTAGMIN-LIKE PROTEIN 1"/>
    <property type="match status" value="1"/>
</dbReference>
<dbReference type="Gene3D" id="6.10.250.3000">
    <property type="match status" value="1"/>
</dbReference>
<dbReference type="GeneID" id="103262702"/>
<dbReference type="GO" id="GO:0042043">
    <property type="term" value="F:neurexin family protein binding"/>
    <property type="evidence" value="ECO:0007669"/>
    <property type="project" value="TreeGrafter"/>
</dbReference>
<dbReference type="GO" id="GO:0006887">
    <property type="term" value="P:exocytosis"/>
    <property type="evidence" value="ECO:0007669"/>
    <property type="project" value="UniProtKB-KW"/>
</dbReference>
<dbReference type="InterPro" id="IPR035892">
    <property type="entry name" value="C2_domain_sf"/>
</dbReference>
<keyword evidence="3" id="KW-1003">Cell membrane</keyword>
<keyword evidence="13" id="KW-1185">Reference proteome</keyword>
<dbReference type="AlphaFoldDB" id="A0A1U7TQ70"/>
<evidence type="ECO:0000259" key="12">
    <source>
        <dbReference type="PROSITE" id="PS50916"/>
    </source>
</evidence>
<reference evidence="14" key="1">
    <citation type="submission" date="2025-08" db="UniProtKB">
        <authorList>
            <consortium name="RefSeq"/>
        </authorList>
    </citation>
    <scope>IDENTIFICATION</scope>
</reference>
<evidence type="ECO:0000256" key="7">
    <source>
        <dbReference type="ARBA" id="ARBA00023136"/>
    </source>
</evidence>
<dbReference type="CDD" id="cd04020">
    <property type="entry name" value="C2B_SLP_1-2-3-4"/>
    <property type="match status" value="1"/>
</dbReference>
<dbReference type="PANTHER" id="PTHR45716">
    <property type="entry name" value="BITESIZE, ISOFORM I"/>
    <property type="match status" value="1"/>
</dbReference>
<dbReference type="InterPro" id="IPR000008">
    <property type="entry name" value="C2_dom"/>
</dbReference>
<keyword evidence="5" id="KW-0597">Phosphoprotein</keyword>
<dbReference type="InterPro" id="IPR043567">
    <property type="entry name" value="SYTL1-5_C2B"/>
</dbReference>
<dbReference type="GO" id="GO:0031267">
    <property type="term" value="F:small GTPase binding"/>
    <property type="evidence" value="ECO:0007669"/>
    <property type="project" value="InterPro"/>
</dbReference>
<evidence type="ECO:0000313" key="13">
    <source>
        <dbReference type="Proteomes" id="UP000189704"/>
    </source>
</evidence>
<keyword evidence="4" id="KW-0268">Exocytosis</keyword>
<feature type="domain" description="C2" evidence="11">
    <location>
        <begin position="325"/>
        <end position="444"/>
    </location>
</feature>
<dbReference type="KEGG" id="csyr:103262702"/>
<dbReference type="Proteomes" id="UP000189704">
    <property type="component" value="Unplaced"/>
</dbReference>
<dbReference type="Gene3D" id="2.60.40.150">
    <property type="entry name" value="C2 domain"/>
    <property type="match status" value="2"/>
</dbReference>
<feature type="region of interest" description="Disordered" evidence="10">
    <location>
        <begin position="1"/>
        <end position="71"/>
    </location>
</feature>
<keyword evidence="6" id="KW-0677">Repeat</keyword>
<dbReference type="OrthoDB" id="195679at2759"/>
<protein>
    <recommendedName>
        <fullName evidence="8">Synaptotagmin-like protein 1</fullName>
    </recommendedName>
    <alternativeName>
        <fullName evidence="9">Exophilin-7</fullName>
    </alternativeName>
</protein>
<accession>A0A1U7TQ70</accession>
<dbReference type="SUPFAM" id="SSF49562">
    <property type="entry name" value="C2 domain (Calcium/lipid-binding domain, CaLB)"/>
    <property type="match status" value="2"/>
</dbReference>